<dbReference type="InterPro" id="IPR006957">
    <property type="entry name" value="EIN3"/>
</dbReference>
<feature type="region of interest" description="Disordered" evidence="5">
    <location>
        <begin position="624"/>
        <end position="659"/>
    </location>
</feature>
<dbReference type="InterPro" id="IPR023278">
    <property type="entry name" value="Ethylene_insens-like_DNA-bd"/>
</dbReference>
<evidence type="ECO:0000256" key="4">
    <source>
        <dbReference type="ARBA" id="ARBA00023242"/>
    </source>
</evidence>
<dbReference type="EMBL" id="SWLB01000006">
    <property type="protein sequence ID" value="KAF3337454.1"/>
    <property type="molecule type" value="Genomic_DNA"/>
</dbReference>
<evidence type="ECO:0000313" key="7">
    <source>
        <dbReference type="EMBL" id="KAF3337454.1"/>
    </source>
</evidence>
<feature type="compositionally biased region" description="Low complexity" evidence="5">
    <location>
        <begin position="44"/>
        <end position="69"/>
    </location>
</feature>
<feature type="domain" description="Ethylene insensitive 3-like DNA-binding" evidence="6">
    <location>
        <begin position="76"/>
        <end position="322"/>
    </location>
</feature>
<dbReference type="OrthoDB" id="670151at2759"/>
<sequence>MDKGKGIMLPGQSSTSQRNTPATSEADLSPVDPYNLQPEVPLLSSESYSSESDSTNSTDSTSSDESSFSGEPMMEKFKRKLSMYTEMFDKTQAEEEPESTKKKKADNPLDDTYSRQMLLSKSVSIIENSFERAIEEAHLQGYVYGIILENNNVLAGASPSLRKWWDEVVRFEQNGRAAVERYYMENKRFFDQQNNTETPRKNYDILMELSDATLASVLSALMNRCDPPQRKFPLEKKVAPPWWPTGNESWWDQITIENDQGQPPYRKPHDLRKMWKAAVVIAIIKHMAPAFSKLERVVKQSKNLQDRMSVREMHAWNYVLIEEAKMYSREHPDADLSDFLRPLQNQGYILSENSNPSSPHDGRDGFQPQLLQLPPPQQQQQQQMAFQLPPPQQQQQQQMAFQLPPPQQQQQQQMAFQLPPPQQQQQMAFQLPPPHQQQQQQMVPMLSIPNEQRMMRYTCDHPRCLHHDSVFGFSTMELRDQHQRSCGFRNTMGQFGPPPPPTPFPSSNQYQGIMPPQQFTPFPQATHTPFQQRAPHTPFQQMAPHTPFQQMAPHTPFQQMAPHTPFQQRAPHTPFHQMAPPPFQQPMVLQPPTAAYQEATSAFPETGPLQQTWPFENAGIPDYSAVPNEGQDGGPSQSDILGGGFFNGEGSDGNAGSFM</sequence>
<dbReference type="SUPFAM" id="SSF116768">
    <property type="entry name" value="DNA-binding domain of EIN3-like"/>
    <property type="match status" value="1"/>
</dbReference>
<organism evidence="7 8">
    <name type="scientific">Carex littledalei</name>
    <dbReference type="NCBI Taxonomy" id="544730"/>
    <lineage>
        <taxon>Eukaryota</taxon>
        <taxon>Viridiplantae</taxon>
        <taxon>Streptophyta</taxon>
        <taxon>Embryophyta</taxon>
        <taxon>Tracheophyta</taxon>
        <taxon>Spermatophyta</taxon>
        <taxon>Magnoliopsida</taxon>
        <taxon>Liliopsida</taxon>
        <taxon>Poales</taxon>
        <taxon>Cyperaceae</taxon>
        <taxon>Cyperoideae</taxon>
        <taxon>Cariceae</taxon>
        <taxon>Carex</taxon>
        <taxon>Carex subgen. Euthyceras</taxon>
    </lineage>
</organism>
<comment type="subcellular location">
    <subcellularLocation>
        <location evidence="1">Nucleus</location>
    </subcellularLocation>
</comment>
<evidence type="ECO:0000259" key="6">
    <source>
        <dbReference type="Pfam" id="PF04873"/>
    </source>
</evidence>
<keyword evidence="3" id="KW-0936">Ethylene signaling pathway</keyword>
<comment type="caution">
    <text evidence="7">The sequence shown here is derived from an EMBL/GenBank/DDBJ whole genome shotgun (WGS) entry which is preliminary data.</text>
</comment>
<evidence type="ECO:0000256" key="3">
    <source>
        <dbReference type="ARBA" id="ARBA00022745"/>
    </source>
</evidence>
<reference evidence="7" key="1">
    <citation type="submission" date="2020-01" db="EMBL/GenBank/DDBJ databases">
        <title>Genome sequence of Kobresia littledalei, the first chromosome-level genome in the family Cyperaceae.</title>
        <authorList>
            <person name="Qu G."/>
        </authorList>
    </citation>
    <scope>NUCLEOTIDE SEQUENCE</scope>
    <source>
        <strain evidence="7">C.B.Clarke</strain>
        <tissue evidence="7">Leaf</tissue>
    </source>
</reference>
<evidence type="ECO:0000256" key="2">
    <source>
        <dbReference type="ARBA" id="ARBA00009416"/>
    </source>
</evidence>
<dbReference type="PANTHER" id="PTHR33305:SF30">
    <property type="entry name" value="ETHYLENE INSENSITIVE 3-LIKE 3 PROTEIN"/>
    <property type="match status" value="1"/>
</dbReference>
<dbReference type="GO" id="GO:0009873">
    <property type="term" value="P:ethylene-activated signaling pathway"/>
    <property type="evidence" value="ECO:0007669"/>
    <property type="project" value="UniProtKB-KW"/>
</dbReference>
<dbReference type="PANTHER" id="PTHR33305">
    <property type="entry name" value="ETHYLENE INSENSITIVE 3-LIKE 2 PROTEIN"/>
    <property type="match status" value="1"/>
</dbReference>
<dbReference type="GO" id="GO:0005634">
    <property type="term" value="C:nucleus"/>
    <property type="evidence" value="ECO:0007669"/>
    <property type="project" value="UniProtKB-SubCell"/>
</dbReference>
<protein>
    <submittedName>
        <fullName evidence="7">Protein ETHYLENE INSENSITIVE 3</fullName>
    </submittedName>
</protein>
<comment type="similarity">
    <text evidence="2">Belongs to the EIN3 family.</text>
</comment>
<keyword evidence="4" id="KW-0539">Nucleus</keyword>
<feature type="compositionally biased region" description="Gly residues" evidence="5">
    <location>
        <begin position="641"/>
        <end position="653"/>
    </location>
</feature>
<feature type="compositionally biased region" description="Polar residues" evidence="5">
    <location>
        <begin position="11"/>
        <end position="23"/>
    </location>
</feature>
<evidence type="ECO:0000256" key="1">
    <source>
        <dbReference type="ARBA" id="ARBA00004123"/>
    </source>
</evidence>
<feature type="compositionally biased region" description="Polar residues" evidence="5">
    <location>
        <begin position="349"/>
        <end position="358"/>
    </location>
</feature>
<name>A0A833VYE1_9POAL</name>
<dbReference type="InterPro" id="IPR047091">
    <property type="entry name" value="EIN3-like_DNA-bd"/>
</dbReference>
<gene>
    <name evidence="7" type="ORF">FCM35_KLT18041</name>
</gene>
<feature type="region of interest" description="Disordered" evidence="5">
    <location>
        <begin position="1"/>
        <end position="72"/>
    </location>
</feature>
<feature type="region of interest" description="Disordered" evidence="5">
    <location>
        <begin position="349"/>
        <end position="439"/>
    </location>
</feature>
<proteinExistence type="inferred from homology"/>
<dbReference type="GO" id="GO:0003677">
    <property type="term" value="F:DNA binding"/>
    <property type="evidence" value="ECO:0007669"/>
    <property type="project" value="TreeGrafter"/>
</dbReference>
<evidence type="ECO:0000313" key="8">
    <source>
        <dbReference type="Proteomes" id="UP000623129"/>
    </source>
</evidence>
<keyword evidence="8" id="KW-1185">Reference proteome</keyword>
<dbReference type="Pfam" id="PF04873">
    <property type="entry name" value="EIN3_DNA-bd"/>
    <property type="match status" value="1"/>
</dbReference>
<dbReference type="AlphaFoldDB" id="A0A833VYE1"/>
<evidence type="ECO:0000256" key="5">
    <source>
        <dbReference type="SAM" id="MobiDB-lite"/>
    </source>
</evidence>
<dbReference type="Proteomes" id="UP000623129">
    <property type="component" value="Unassembled WGS sequence"/>
</dbReference>
<accession>A0A833VYE1</accession>
<dbReference type="Gene3D" id="1.10.3180.10">
    <property type="entry name" value="DNA-binding domain of EIN3-like"/>
    <property type="match status" value="1"/>
</dbReference>
<feature type="compositionally biased region" description="Low complexity" evidence="5">
    <location>
        <begin position="367"/>
        <end position="439"/>
    </location>
</feature>
<dbReference type="GO" id="GO:0003700">
    <property type="term" value="F:DNA-binding transcription factor activity"/>
    <property type="evidence" value="ECO:0007669"/>
    <property type="project" value="InterPro"/>
</dbReference>